<name>A0ABT6H4R1_9BACI</name>
<protein>
    <recommendedName>
        <fullName evidence="4">Collagen-like protein</fullName>
    </recommendedName>
</protein>
<organism evidence="2 3">
    <name type="scientific">Ectobacillus antri</name>
    <dbReference type="NCBI Taxonomy" id="2486280"/>
    <lineage>
        <taxon>Bacteria</taxon>
        <taxon>Bacillati</taxon>
        <taxon>Bacillota</taxon>
        <taxon>Bacilli</taxon>
        <taxon>Bacillales</taxon>
        <taxon>Bacillaceae</taxon>
        <taxon>Ectobacillus</taxon>
    </lineage>
</organism>
<dbReference type="InterPro" id="IPR008160">
    <property type="entry name" value="Collagen"/>
</dbReference>
<dbReference type="EMBL" id="JARULN010000007">
    <property type="protein sequence ID" value="MDG5754322.1"/>
    <property type="molecule type" value="Genomic_DNA"/>
</dbReference>
<evidence type="ECO:0000256" key="1">
    <source>
        <dbReference type="SAM" id="MobiDB-lite"/>
    </source>
</evidence>
<accession>A0ABT6H4R1</accession>
<gene>
    <name evidence="2" type="ORF">P6P90_10100</name>
</gene>
<feature type="region of interest" description="Disordered" evidence="1">
    <location>
        <begin position="20"/>
        <end position="78"/>
    </location>
</feature>
<feature type="non-terminal residue" evidence="2">
    <location>
        <position position="78"/>
    </location>
</feature>
<comment type="caution">
    <text evidence="2">The sequence shown here is derived from an EMBL/GenBank/DDBJ whole genome shotgun (WGS) entry which is preliminary data.</text>
</comment>
<dbReference type="Proteomes" id="UP001218246">
    <property type="component" value="Unassembled WGS sequence"/>
</dbReference>
<evidence type="ECO:0008006" key="4">
    <source>
        <dbReference type="Google" id="ProtNLM"/>
    </source>
</evidence>
<sequence length="78" mass="7779">MSHRKPDWVNNQIEKFEKMYQHSIPLPVPGPQGSQGVPGPAGPQGEVGPVGPAGPQGEVGPAGPAGPQGEVGPVGPVG</sequence>
<evidence type="ECO:0000313" key="3">
    <source>
        <dbReference type="Proteomes" id="UP001218246"/>
    </source>
</evidence>
<keyword evidence="3" id="KW-1185">Reference proteome</keyword>
<dbReference type="Pfam" id="PF01391">
    <property type="entry name" value="Collagen"/>
    <property type="match status" value="1"/>
</dbReference>
<evidence type="ECO:0000313" key="2">
    <source>
        <dbReference type="EMBL" id="MDG5754322.1"/>
    </source>
</evidence>
<reference evidence="2 3" key="1">
    <citation type="submission" date="2023-04" db="EMBL/GenBank/DDBJ databases">
        <title>Ectobacillus antri isolated from activated sludge.</title>
        <authorList>
            <person name="Yan P."/>
            <person name="Liu X."/>
        </authorList>
    </citation>
    <scope>NUCLEOTIDE SEQUENCE [LARGE SCALE GENOMIC DNA]</scope>
    <source>
        <strain evidence="2 3">C18H</strain>
    </source>
</reference>
<proteinExistence type="predicted"/>
<feature type="compositionally biased region" description="Low complexity" evidence="1">
    <location>
        <begin position="31"/>
        <end position="78"/>
    </location>
</feature>